<dbReference type="NCBIfam" id="NF001264">
    <property type="entry name" value="PRK00226.1-5"/>
    <property type="match status" value="1"/>
</dbReference>
<evidence type="ECO:0000256" key="4">
    <source>
        <dbReference type="ARBA" id="ARBA00023125"/>
    </source>
</evidence>
<feature type="domain" description="Transcription elongation factor GreA/GreB N-terminal" evidence="11">
    <location>
        <begin position="5"/>
        <end position="74"/>
    </location>
</feature>
<name>A0A521G368_9BACT</name>
<dbReference type="InterPro" id="IPR022691">
    <property type="entry name" value="Tscrpt_elong_fac_GreA/B_N"/>
</dbReference>
<dbReference type="PANTHER" id="PTHR30437:SF4">
    <property type="entry name" value="TRANSCRIPTION ELONGATION FACTOR GREA"/>
    <property type="match status" value="1"/>
</dbReference>
<dbReference type="GO" id="GO:0032784">
    <property type="term" value="P:regulation of DNA-templated transcription elongation"/>
    <property type="evidence" value="ECO:0007669"/>
    <property type="project" value="UniProtKB-UniRule"/>
</dbReference>
<dbReference type="InterPro" id="IPR036805">
    <property type="entry name" value="Tscrpt_elong_fac_GreA/B_N_sf"/>
</dbReference>
<dbReference type="InterPro" id="IPR028624">
    <property type="entry name" value="Tscrpt_elong_fac_GreA/B"/>
</dbReference>
<comment type="similarity">
    <text evidence="1 8 9">Belongs to the GreA/GreB family.</text>
</comment>
<dbReference type="GO" id="GO:0003746">
    <property type="term" value="F:translation elongation factor activity"/>
    <property type="evidence" value="ECO:0007669"/>
    <property type="project" value="UniProtKB-KW"/>
</dbReference>
<proteinExistence type="inferred from homology"/>
<dbReference type="PANTHER" id="PTHR30437">
    <property type="entry name" value="TRANSCRIPTION ELONGATION FACTOR GREA"/>
    <property type="match status" value="1"/>
</dbReference>
<sequence length="161" mass="17869">MVERIPMSQSGYQQLKKELERLEKVERPDVVKAIEIARAHGDLKENAEYHAAKERQSLVEGRIMELRDKLGRAETIDCTKVTTRRAVFGTVITLMDMKTDEEVTYQLLGPEEADVQRGSISVLAPLGRSILGKAVGDEIVAKTPGGMREFEVINIQAGTAC</sequence>
<comment type="function">
    <text evidence="6 8 9">Necessary for efficient RNA polymerase transcription elongation past template-encoded arresting sites. The arresting sites in DNA have the property of trapping a certain fraction of elongating RNA polymerases that pass through, resulting in locked ternary complexes. Cleavage of the nascent transcript by cleavage factors such as GreA or GreB allows the resumption of elongation from the new 3'terminus. GreA releases sequences of 2 to 3 nucleotides.</text>
</comment>
<comment type="caution">
    <text evidence="12">The sequence shown here is derived from an EMBL/GenBank/DDBJ whole genome shotgun (WGS) entry which is preliminary data.</text>
</comment>
<keyword evidence="12" id="KW-0251">Elongation factor</keyword>
<reference evidence="12" key="1">
    <citation type="submission" date="2017-07" db="EMBL/GenBank/DDBJ databases">
        <title>The cable genome - Insights into the physiology and evolution of filamentous bacteria capable of sulfide oxidation via long distance electron transfer.</title>
        <authorList>
            <person name="Thorup C."/>
            <person name="Bjerg J.T."/>
            <person name="Schreiber L."/>
            <person name="Nielsen L.P."/>
            <person name="Kjeldsen K.U."/>
            <person name="Boesen T."/>
            <person name="Boggild A."/>
            <person name="Meysman F."/>
            <person name="Geelhoed J."/>
            <person name="Schramm A."/>
        </authorList>
    </citation>
    <scope>NUCLEOTIDE SEQUENCE [LARGE SCALE GENOMIC DNA]</scope>
    <source>
        <strain evidence="12">GS</strain>
    </source>
</reference>
<evidence type="ECO:0000256" key="7">
    <source>
        <dbReference type="ARBA" id="ARBA00030776"/>
    </source>
</evidence>
<evidence type="ECO:0000256" key="3">
    <source>
        <dbReference type="ARBA" id="ARBA00023015"/>
    </source>
</evidence>
<evidence type="ECO:0000259" key="10">
    <source>
        <dbReference type="Pfam" id="PF01272"/>
    </source>
</evidence>
<evidence type="ECO:0000256" key="9">
    <source>
        <dbReference type="RuleBase" id="RU000556"/>
    </source>
</evidence>
<dbReference type="NCBIfam" id="NF001261">
    <property type="entry name" value="PRK00226.1-2"/>
    <property type="match status" value="1"/>
</dbReference>
<dbReference type="GO" id="GO:0003677">
    <property type="term" value="F:DNA binding"/>
    <property type="evidence" value="ECO:0007669"/>
    <property type="project" value="UniProtKB-UniRule"/>
</dbReference>
<keyword evidence="13" id="KW-1185">Reference proteome</keyword>
<dbReference type="SUPFAM" id="SSF54534">
    <property type="entry name" value="FKBP-like"/>
    <property type="match status" value="1"/>
</dbReference>
<dbReference type="InterPro" id="IPR036953">
    <property type="entry name" value="GreA/GreB_C_sf"/>
</dbReference>
<protein>
    <recommendedName>
        <fullName evidence="2 8">Transcription elongation factor GreA</fullName>
    </recommendedName>
    <alternativeName>
        <fullName evidence="7 8">Transcript cleavage factor GreA</fullName>
    </alternativeName>
</protein>
<dbReference type="Proteomes" id="UP000316238">
    <property type="component" value="Unassembled WGS sequence"/>
</dbReference>
<organism evidence="12 13">
    <name type="scientific">Candidatus Electronema aureum</name>
    <dbReference type="NCBI Taxonomy" id="2005002"/>
    <lineage>
        <taxon>Bacteria</taxon>
        <taxon>Pseudomonadati</taxon>
        <taxon>Thermodesulfobacteriota</taxon>
        <taxon>Desulfobulbia</taxon>
        <taxon>Desulfobulbales</taxon>
        <taxon>Desulfobulbaceae</taxon>
        <taxon>Candidatus Electronema</taxon>
    </lineage>
</organism>
<dbReference type="PIRSF" id="PIRSF006092">
    <property type="entry name" value="GreA_GreB"/>
    <property type="match status" value="1"/>
</dbReference>
<dbReference type="SUPFAM" id="SSF46557">
    <property type="entry name" value="GreA transcript cleavage protein, N-terminal domain"/>
    <property type="match status" value="1"/>
</dbReference>
<keyword evidence="4 8" id="KW-0238">DNA-binding</keyword>
<accession>A0A521G368</accession>
<evidence type="ECO:0000256" key="6">
    <source>
        <dbReference type="ARBA" id="ARBA00024916"/>
    </source>
</evidence>
<evidence type="ECO:0000313" key="12">
    <source>
        <dbReference type="EMBL" id="TAA75448.1"/>
    </source>
</evidence>
<dbReference type="InterPro" id="IPR018151">
    <property type="entry name" value="TF_GreA/GreB_CS"/>
</dbReference>
<evidence type="ECO:0000313" key="13">
    <source>
        <dbReference type="Proteomes" id="UP000316238"/>
    </source>
</evidence>
<dbReference type="InterPro" id="IPR006359">
    <property type="entry name" value="Tscrpt_elong_fac_GreA"/>
</dbReference>
<dbReference type="FunFam" id="1.10.287.180:FF:000001">
    <property type="entry name" value="Transcription elongation factor GreA"/>
    <property type="match status" value="1"/>
</dbReference>
<dbReference type="GO" id="GO:0006354">
    <property type="term" value="P:DNA-templated transcription elongation"/>
    <property type="evidence" value="ECO:0007669"/>
    <property type="project" value="TreeGrafter"/>
</dbReference>
<dbReference type="NCBIfam" id="NF001263">
    <property type="entry name" value="PRK00226.1-4"/>
    <property type="match status" value="1"/>
</dbReference>
<dbReference type="NCBIfam" id="TIGR01462">
    <property type="entry name" value="greA"/>
    <property type="match status" value="1"/>
</dbReference>
<keyword evidence="5 8" id="KW-0804">Transcription</keyword>
<evidence type="ECO:0000256" key="8">
    <source>
        <dbReference type="HAMAP-Rule" id="MF_00105"/>
    </source>
</evidence>
<feature type="domain" description="Transcription elongation factor GreA/GreB C-terminal" evidence="10">
    <location>
        <begin position="85"/>
        <end position="156"/>
    </location>
</feature>
<dbReference type="Gene3D" id="3.10.50.30">
    <property type="entry name" value="Transcription elongation factor, GreA/GreB, C-terminal domain"/>
    <property type="match status" value="1"/>
</dbReference>
<dbReference type="Pfam" id="PF03449">
    <property type="entry name" value="GreA_GreB_N"/>
    <property type="match status" value="1"/>
</dbReference>
<evidence type="ECO:0000256" key="1">
    <source>
        <dbReference type="ARBA" id="ARBA00008213"/>
    </source>
</evidence>
<dbReference type="FunFam" id="3.10.50.30:FF:000001">
    <property type="entry name" value="Transcription elongation factor GreA"/>
    <property type="match status" value="1"/>
</dbReference>
<evidence type="ECO:0000259" key="11">
    <source>
        <dbReference type="Pfam" id="PF03449"/>
    </source>
</evidence>
<dbReference type="InterPro" id="IPR001437">
    <property type="entry name" value="Tscrpt_elong_fac_GreA/B_C"/>
</dbReference>
<dbReference type="Gene3D" id="1.10.287.180">
    <property type="entry name" value="Transcription elongation factor, GreA/GreB, N-terminal domain"/>
    <property type="match status" value="1"/>
</dbReference>
<dbReference type="PROSITE" id="PS00829">
    <property type="entry name" value="GREAB_1"/>
    <property type="match status" value="1"/>
</dbReference>
<evidence type="ECO:0000256" key="2">
    <source>
        <dbReference type="ARBA" id="ARBA00013729"/>
    </source>
</evidence>
<dbReference type="GO" id="GO:0070063">
    <property type="term" value="F:RNA polymerase binding"/>
    <property type="evidence" value="ECO:0007669"/>
    <property type="project" value="InterPro"/>
</dbReference>
<dbReference type="Pfam" id="PF01272">
    <property type="entry name" value="GreA_GreB"/>
    <property type="match status" value="1"/>
</dbReference>
<gene>
    <name evidence="8" type="primary">greA</name>
    <name evidence="12" type="ORF">CDV28_1063</name>
</gene>
<dbReference type="AlphaFoldDB" id="A0A521G368"/>
<keyword evidence="12" id="KW-0648">Protein biosynthesis</keyword>
<keyword evidence="3 8" id="KW-0805">Transcription regulation</keyword>
<dbReference type="EMBL" id="NQJD01000006">
    <property type="protein sequence ID" value="TAA75448.1"/>
    <property type="molecule type" value="Genomic_DNA"/>
</dbReference>
<dbReference type="HAMAP" id="MF_00105">
    <property type="entry name" value="GreA_GreB"/>
    <property type="match status" value="1"/>
</dbReference>
<dbReference type="InterPro" id="IPR023459">
    <property type="entry name" value="Tscrpt_elong_fac_GreA/B_fam"/>
</dbReference>
<evidence type="ECO:0000256" key="5">
    <source>
        <dbReference type="ARBA" id="ARBA00023163"/>
    </source>
</evidence>